<gene>
    <name evidence="2" type="ORF">PXEA_LOCUS6323</name>
</gene>
<evidence type="ECO:0000313" key="3">
    <source>
        <dbReference type="Proteomes" id="UP000784294"/>
    </source>
</evidence>
<keyword evidence="3" id="KW-1185">Reference proteome</keyword>
<dbReference type="EMBL" id="CAAALY010016156">
    <property type="protein sequence ID" value="VEL12883.1"/>
    <property type="molecule type" value="Genomic_DNA"/>
</dbReference>
<dbReference type="AlphaFoldDB" id="A0A448WIZ5"/>
<comment type="caution">
    <text evidence="2">The sequence shown here is derived from an EMBL/GenBank/DDBJ whole genome shotgun (WGS) entry which is preliminary data.</text>
</comment>
<dbReference type="Proteomes" id="UP000784294">
    <property type="component" value="Unassembled WGS sequence"/>
</dbReference>
<proteinExistence type="predicted"/>
<feature type="compositionally biased region" description="Polar residues" evidence="1">
    <location>
        <begin position="73"/>
        <end position="111"/>
    </location>
</feature>
<evidence type="ECO:0000313" key="2">
    <source>
        <dbReference type="EMBL" id="VEL12883.1"/>
    </source>
</evidence>
<sequence length="171" mass="18092">MNAVISFADIIDVFPDSRLTLPPFQNAVNANTGSLRSNLASPNTAYRTFCILLVTSPACPPGPLPPARPSLHQVGSTPLSRSSSKVRGRQSTPVSATTTSELTGNTSSRLDFSSPRDASERPEGVRGCPFVSTALLYLQAPSPEVMRVWIDALFTCAGAYLTLSAPSSEHG</sequence>
<reference evidence="2" key="1">
    <citation type="submission" date="2018-11" db="EMBL/GenBank/DDBJ databases">
        <authorList>
            <consortium name="Pathogen Informatics"/>
        </authorList>
    </citation>
    <scope>NUCLEOTIDE SEQUENCE</scope>
</reference>
<accession>A0A448WIZ5</accession>
<evidence type="ECO:0000256" key="1">
    <source>
        <dbReference type="SAM" id="MobiDB-lite"/>
    </source>
</evidence>
<dbReference type="OrthoDB" id="6020705at2759"/>
<feature type="region of interest" description="Disordered" evidence="1">
    <location>
        <begin position="63"/>
        <end position="125"/>
    </location>
</feature>
<protein>
    <submittedName>
        <fullName evidence="2">Uncharacterized protein</fullName>
    </submittedName>
</protein>
<name>A0A448WIZ5_9PLAT</name>
<organism evidence="2 3">
    <name type="scientific">Protopolystoma xenopodis</name>
    <dbReference type="NCBI Taxonomy" id="117903"/>
    <lineage>
        <taxon>Eukaryota</taxon>
        <taxon>Metazoa</taxon>
        <taxon>Spiralia</taxon>
        <taxon>Lophotrochozoa</taxon>
        <taxon>Platyhelminthes</taxon>
        <taxon>Monogenea</taxon>
        <taxon>Polyopisthocotylea</taxon>
        <taxon>Polystomatidea</taxon>
        <taxon>Polystomatidae</taxon>
        <taxon>Protopolystoma</taxon>
    </lineage>
</organism>